<dbReference type="Gene3D" id="3.30.70.20">
    <property type="match status" value="1"/>
</dbReference>
<keyword evidence="9" id="KW-0067">ATP-binding</keyword>
<evidence type="ECO:0000259" key="16">
    <source>
        <dbReference type="PROSITE" id="PS51656"/>
    </source>
</evidence>
<evidence type="ECO:0000256" key="1">
    <source>
        <dbReference type="ARBA" id="ARBA00000085"/>
    </source>
</evidence>
<dbReference type="InterPro" id="IPR003594">
    <property type="entry name" value="HATPase_dom"/>
</dbReference>
<keyword evidence="13" id="KW-0175">Coiled coil</keyword>
<dbReference type="EMBL" id="CGIH01000032">
    <property type="protein sequence ID" value="CFX86527.1"/>
    <property type="molecule type" value="Genomic_DNA"/>
</dbReference>
<dbReference type="InterPro" id="IPR007202">
    <property type="entry name" value="4Fe-4S_dom"/>
</dbReference>
<dbReference type="STRING" id="690567.2068"/>
<dbReference type="Pfam" id="PF13237">
    <property type="entry name" value="Fer4_10"/>
    <property type="match status" value="1"/>
</dbReference>
<keyword evidence="11" id="KW-0902">Two-component regulatory system</keyword>
<dbReference type="InterPro" id="IPR036097">
    <property type="entry name" value="HisK_dim/P_sf"/>
</dbReference>
<dbReference type="InterPro" id="IPR017900">
    <property type="entry name" value="4Fe4S_Fe_S_CS"/>
</dbReference>
<keyword evidence="6" id="KW-0479">Metal-binding</keyword>
<dbReference type="PRINTS" id="PR00344">
    <property type="entry name" value="BCTRLSENSOR"/>
</dbReference>
<dbReference type="GO" id="GO:0046872">
    <property type="term" value="F:metal ion binding"/>
    <property type="evidence" value="ECO:0007669"/>
    <property type="project" value="UniProtKB-KW"/>
</dbReference>
<dbReference type="InterPro" id="IPR005467">
    <property type="entry name" value="His_kinase_dom"/>
</dbReference>
<dbReference type="Proteomes" id="UP000045545">
    <property type="component" value="Unassembled WGS sequence"/>
</dbReference>
<dbReference type="PANTHER" id="PTHR43065:SF10">
    <property type="entry name" value="PEROXIDE STRESS-ACTIVATED HISTIDINE KINASE MAK3"/>
    <property type="match status" value="1"/>
</dbReference>
<dbReference type="InterPro" id="IPR003661">
    <property type="entry name" value="HisK_dim/P_dom"/>
</dbReference>
<dbReference type="Gene3D" id="3.40.950.10">
    <property type="entry name" value="Fe-only Hydrogenase (Larger Subunit), Chain L, domain 3"/>
    <property type="match status" value="1"/>
</dbReference>
<dbReference type="PROSITE" id="PS51656">
    <property type="entry name" value="4FE4S"/>
    <property type="match status" value="1"/>
</dbReference>
<protein>
    <recommendedName>
        <fullName evidence="2">histidine kinase</fullName>
        <ecNumber evidence="2">2.7.13.3</ecNumber>
    </recommendedName>
</protein>
<dbReference type="PANTHER" id="PTHR43065">
    <property type="entry name" value="SENSOR HISTIDINE KINASE"/>
    <property type="match status" value="1"/>
</dbReference>
<evidence type="ECO:0000313" key="18">
    <source>
        <dbReference type="Proteomes" id="UP000045545"/>
    </source>
</evidence>
<dbReference type="CDD" id="cd00082">
    <property type="entry name" value="HisKA"/>
    <property type="match status" value="1"/>
</dbReference>
<evidence type="ECO:0000256" key="3">
    <source>
        <dbReference type="ARBA" id="ARBA00022485"/>
    </source>
</evidence>
<dbReference type="GO" id="GO:0005524">
    <property type="term" value="F:ATP binding"/>
    <property type="evidence" value="ECO:0007669"/>
    <property type="project" value="UniProtKB-KW"/>
</dbReference>
<evidence type="ECO:0000256" key="5">
    <source>
        <dbReference type="ARBA" id="ARBA00022679"/>
    </source>
</evidence>
<keyword evidence="18" id="KW-1185">Reference proteome</keyword>
<feature type="domain" description="Histidine kinase" evidence="14">
    <location>
        <begin position="482"/>
        <end position="697"/>
    </location>
</feature>
<dbReference type="InterPro" id="IPR004358">
    <property type="entry name" value="Sig_transdc_His_kin-like_C"/>
</dbReference>
<evidence type="ECO:0000256" key="7">
    <source>
        <dbReference type="ARBA" id="ARBA00022741"/>
    </source>
</evidence>
<evidence type="ECO:0000256" key="4">
    <source>
        <dbReference type="ARBA" id="ARBA00022553"/>
    </source>
</evidence>
<dbReference type="GO" id="GO:0000155">
    <property type="term" value="F:phosphorelay sensor kinase activity"/>
    <property type="evidence" value="ECO:0007669"/>
    <property type="project" value="InterPro"/>
</dbReference>
<feature type="coiled-coil region" evidence="13">
    <location>
        <begin position="429"/>
        <end position="466"/>
    </location>
</feature>
<dbReference type="Pfam" id="PF02518">
    <property type="entry name" value="HATPase_c"/>
    <property type="match status" value="1"/>
</dbReference>
<dbReference type="SMART" id="SM00387">
    <property type="entry name" value="HATPase_c"/>
    <property type="match status" value="1"/>
</dbReference>
<feature type="domain" description="4Fe-4S ferredoxin-type" evidence="15">
    <location>
        <begin position="6"/>
        <end position="35"/>
    </location>
</feature>
<dbReference type="Pfam" id="PF00512">
    <property type="entry name" value="HisKA"/>
    <property type="match status" value="1"/>
</dbReference>
<dbReference type="InterPro" id="IPR036890">
    <property type="entry name" value="HATPase_C_sf"/>
</dbReference>
<keyword evidence="3" id="KW-0004">4Fe-4S</keyword>
<feature type="domain" description="4Fe-4S ferredoxin-type" evidence="15">
    <location>
        <begin position="36"/>
        <end position="65"/>
    </location>
</feature>
<dbReference type="PROSITE" id="PS00198">
    <property type="entry name" value="4FE4S_FER_1"/>
    <property type="match status" value="1"/>
</dbReference>
<evidence type="ECO:0000256" key="2">
    <source>
        <dbReference type="ARBA" id="ARBA00012438"/>
    </source>
</evidence>
<evidence type="ECO:0000256" key="13">
    <source>
        <dbReference type="SAM" id="Coils"/>
    </source>
</evidence>
<sequence length="709" mass="79540">MHDLIEVIGINADNCLNCHQCIAVCPVKICSDGSGEVVKFNNHLCIGCGRCIEACIKSHFGVTEKSARFPIDDKEAFLASLPEGDLVALVAPSAQSNFDLPKLITGLRLLGIKAVYDVSLGAEIAVECYHKVIQSGTFKPPLIAQPCPAIVKYIELHHPALIPHLAPVGSPVHNLAVYVRSLHPDDKLVFISPCLAKRREFQDSQAVQFNVIFQSLQEIFKEHHIELSQLKDGDFDNIVPAGITTNFSSPGGLKQSYLHKYPETPASLITQIEGPIVYEKYFNDLERSIRKGNSDLPLIVDVLSCDQGCNMGAGCINSHKSIDAIETAVISRAEASSQDKTAAQKRQAFLETSIKQLDFEYRSYQDLSYLNKLKMPTPAELQQIYKDMHKYEDKDFRNCAACGYNSCFYMAIAVYNGLNKAENCHLYQEKELLKEHKALNDMVDELEALNLQLEEQYHERKRQEQMLVQNSKLAAMGEMIGMIAHQWRQPLSSISTLAGNLQVYLDLDMFEKDQFIELLTDINNHAQYLSNTINDFRHFFKPDNPQDTILMDTVIESTLTIIGKSLEYKNVKLTKEYVFTQTILTYPNELMQVFLNILKNASDAFVDNEIAVPEIIIKGYESDGYQRVEIYDNGGGIPADIMDKIFDPYFSTKGPGIGTGLGLYMSKMIIEEHCRGQLEVRNTDQGACFTIALPSLMDADKRGNLNSDR</sequence>
<evidence type="ECO:0000259" key="15">
    <source>
        <dbReference type="PROSITE" id="PS51379"/>
    </source>
</evidence>
<dbReference type="SMART" id="SM00388">
    <property type="entry name" value="HisKA"/>
    <property type="match status" value="1"/>
</dbReference>
<keyword evidence="12" id="KW-0411">Iron-sulfur</keyword>
<dbReference type="InterPro" id="IPR009016">
    <property type="entry name" value="Fe_hydrogenase"/>
</dbReference>
<dbReference type="PROSITE" id="PS50109">
    <property type="entry name" value="HIS_KIN"/>
    <property type="match status" value="1"/>
</dbReference>
<dbReference type="OrthoDB" id="9798098at2"/>
<dbReference type="SUPFAM" id="SSF53920">
    <property type="entry name" value="Fe-only hydrogenase"/>
    <property type="match status" value="1"/>
</dbReference>
<keyword evidence="10" id="KW-0408">Iron</keyword>
<dbReference type="SUPFAM" id="SSF47384">
    <property type="entry name" value="Homodimeric domain of signal transducing histidine kinase"/>
    <property type="match status" value="1"/>
</dbReference>
<evidence type="ECO:0000313" key="17">
    <source>
        <dbReference type="EMBL" id="CFX86527.1"/>
    </source>
</evidence>
<dbReference type="EC" id="2.7.13.3" evidence="2"/>
<dbReference type="GO" id="GO:0051539">
    <property type="term" value="F:4 iron, 4 sulfur cluster binding"/>
    <property type="evidence" value="ECO:0007669"/>
    <property type="project" value="UniProtKB-KW"/>
</dbReference>
<evidence type="ECO:0000256" key="10">
    <source>
        <dbReference type="ARBA" id="ARBA00023004"/>
    </source>
</evidence>
<dbReference type="Gene3D" id="1.10.15.40">
    <property type="entry name" value="Electron transport complex subunit B, putative Fe-S cluster"/>
    <property type="match status" value="1"/>
</dbReference>
<dbReference type="InterPro" id="IPR017896">
    <property type="entry name" value="4Fe4S_Fe-S-bd"/>
</dbReference>
<dbReference type="Gene3D" id="1.10.287.130">
    <property type="match status" value="1"/>
</dbReference>
<name>A0A0E4C981_9FIRM</name>
<evidence type="ECO:0000256" key="11">
    <source>
        <dbReference type="ARBA" id="ARBA00023012"/>
    </source>
</evidence>
<comment type="catalytic activity">
    <reaction evidence="1">
        <text>ATP + protein L-histidine = ADP + protein N-phospho-L-histidine.</text>
        <dbReference type="EC" id="2.7.13.3"/>
    </reaction>
</comment>
<keyword evidence="5" id="KW-0808">Transferase</keyword>
<evidence type="ECO:0000256" key="6">
    <source>
        <dbReference type="ARBA" id="ARBA00022723"/>
    </source>
</evidence>
<dbReference type="InterPro" id="IPR004108">
    <property type="entry name" value="Fe_hydrogenase_lsu_C"/>
</dbReference>
<dbReference type="Pfam" id="PF02906">
    <property type="entry name" value="Fe_hyd_lg_C"/>
    <property type="match status" value="1"/>
</dbReference>
<dbReference type="AlphaFoldDB" id="A0A0E4C981"/>
<keyword evidence="8" id="KW-0418">Kinase</keyword>
<dbReference type="SUPFAM" id="SSF55874">
    <property type="entry name" value="ATPase domain of HSP90 chaperone/DNA topoisomerase II/histidine kinase"/>
    <property type="match status" value="1"/>
</dbReference>
<accession>A0A0E4C981</accession>
<evidence type="ECO:0000259" key="14">
    <source>
        <dbReference type="PROSITE" id="PS50109"/>
    </source>
</evidence>
<feature type="domain" description="4Fe-4S" evidence="16">
    <location>
        <begin position="380"/>
        <end position="441"/>
    </location>
</feature>
<dbReference type="RefSeq" id="WP_046498511.1">
    <property type="nucleotide sequence ID" value="NZ_CGIH01000032.1"/>
</dbReference>
<dbReference type="PROSITE" id="PS51379">
    <property type="entry name" value="4FE4S_FER_2"/>
    <property type="match status" value="2"/>
</dbReference>
<gene>
    <name evidence="17" type="ORF">2068</name>
</gene>
<evidence type="ECO:0000256" key="9">
    <source>
        <dbReference type="ARBA" id="ARBA00022840"/>
    </source>
</evidence>
<evidence type="ECO:0000256" key="8">
    <source>
        <dbReference type="ARBA" id="ARBA00022777"/>
    </source>
</evidence>
<evidence type="ECO:0000256" key="12">
    <source>
        <dbReference type="ARBA" id="ARBA00023014"/>
    </source>
</evidence>
<dbReference type="Gene3D" id="3.30.565.10">
    <property type="entry name" value="Histidine kinase-like ATPase, C-terminal domain"/>
    <property type="match status" value="1"/>
</dbReference>
<keyword evidence="4" id="KW-0597">Phosphoprotein</keyword>
<organism evidence="17 18">
    <name type="scientific">Syntrophomonas zehnderi OL-4</name>
    <dbReference type="NCBI Taxonomy" id="690567"/>
    <lineage>
        <taxon>Bacteria</taxon>
        <taxon>Bacillati</taxon>
        <taxon>Bacillota</taxon>
        <taxon>Clostridia</taxon>
        <taxon>Eubacteriales</taxon>
        <taxon>Syntrophomonadaceae</taxon>
        <taxon>Syntrophomonas</taxon>
    </lineage>
</organism>
<reference evidence="17 18" key="1">
    <citation type="submission" date="2015-03" db="EMBL/GenBank/DDBJ databases">
        <authorList>
            <person name="Murphy D."/>
        </authorList>
    </citation>
    <scope>NUCLEOTIDE SEQUENCE [LARGE SCALE GENOMIC DNA]</scope>
    <source>
        <strain evidence="17 18">OL-4</strain>
    </source>
</reference>
<keyword evidence="7" id="KW-0547">Nucleotide-binding</keyword>
<dbReference type="SUPFAM" id="SSF54862">
    <property type="entry name" value="4Fe-4S ferredoxins"/>
    <property type="match status" value="1"/>
</dbReference>
<proteinExistence type="predicted"/>